<keyword evidence="2" id="KW-0238">DNA-binding</keyword>
<comment type="caution">
    <text evidence="2">The sequence shown here is derived from an EMBL/GenBank/DDBJ whole genome shotgun (WGS) entry which is preliminary data.</text>
</comment>
<organism evidence="2 3">
    <name type="scientific">Flavobacterium qiangtangense</name>
    <dbReference type="NCBI Taxonomy" id="1442595"/>
    <lineage>
        <taxon>Bacteria</taxon>
        <taxon>Pseudomonadati</taxon>
        <taxon>Bacteroidota</taxon>
        <taxon>Flavobacteriia</taxon>
        <taxon>Flavobacteriales</taxon>
        <taxon>Flavobacteriaceae</taxon>
        <taxon>Flavobacterium</taxon>
    </lineage>
</organism>
<reference evidence="3" key="1">
    <citation type="journal article" date="2019" name="Int. J. Syst. Evol. Microbiol.">
        <title>The Global Catalogue of Microorganisms (GCM) 10K type strain sequencing project: providing services to taxonomists for standard genome sequencing and annotation.</title>
        <authorList>
            <consortium name="The Broad Institute Genomics Platform"/>
            <consortium name="The Broad Institute Genome Sequencing Center for Infectious Disease"/>
            <person name="Wu L."/>
            <person name="Ma J."/>
        </authorList>
    </citation>
    <scope>NUCLEOTIDE SEQUENCE [LARGE SCALE GENOMIC DNA]</scope>
    <source>
        <strain evidence="3">CCUG 49679</strain>
    </source>
</reference>
<keyword evidence="3" id="KW-1185">Reference proteome</keyword>
<dbReference type="PANTHER" id="PTHR34988:SF1">
    <property type="entry name" value="DNA-BINDING PROTEIN"/>
    <property type="match status" value="1"/>
</dbReference>
<dbReference type="GO" id="GO:0003677">
    <property type="term" value="F:DNA binding"/>
    <property type="evidence" value="ECO:0007669"/>
    <property type="project" value="UniProtKB-KW"/>
</dbReference>
<dbReference type="SUPFAM" id="SSF117856">
    <property type="entry name" value="AF0104/ALDC/Ptd012-like"/>
    <property type="match status" value="1"/>
</dbReference>
<accession>A0ABW1PKY8</accession>
<protein>
    <submittedName>
        <fullName evidence="2">PPC domain-containing DNA-binding protein</fullName>
    </submittedName>
</protein>
<dbReference type="Pfam" id="PF03479">
    <property type="entry name" value="PCC"/>
    <property type="match status" value="1"/>
</dbReference>
<sequence length="164" mass="17656">MESQYKSINTEVESGKAPGLKIKLLSEVGGVKTYVLVFSKGDEVVSGLTDFASEYDIQSAHYQGIGSAFETELGWFDFDRQEYLVNTMGVAEVTSIIGNITWFGGKAAAHSHTTVSLGDGSVRGGHLLKMAVGATIEIVLTAEPTFLYKTLNPEFKAATIDPEL</sequence>
<evidence type="ECO:0000259" key="1">
    <source>
        <dbReference type="PROSITE" id="PS51742"/>
    </source>
</evidence>
<evidence type="ECO:0000313" key="2">
    <source>
        <dbReference type="EMBL" id="MFC6095507.1"/>
    </source>
</evidence>
<proteinExistence type="predicted"/>
<dbReference type="InterPro" id="IPR005175">
    <property type="entry name" value="PPC_dom"/>
</dbReference>
<dbReference type="PROSITE" id="PS51742">
    <property type="entry name" value="PPC"/>
    <property type="match status" value="1"/>
</dbReference>
<name>A0ABW1PKY8_9FLAO</name>
<gene>
    <name evidence="2" type="ORF">ACFPVY_02525</name>
</gene>
<dbReference type="RefSeq" id="WP_379790135.1">
    <property type="nucleotide sequence ID" value="NZ_JBHSQB010000003.1"/>
</dbReference>
<feature type="domain" description="PPC" evidence="1">
    <location>
        <begin position="28"/>
        <end position="164"/>
    </location>
</feature>
<dbReference type="Gene3D" id="3.30.1330.80">
    <property type="entry name" value="Hypothetical protein, similar to alpha- acetolactate decarboxylase, domain 2"/>
    <property type="match status" value="1"/>
</dbReference>
<dbReference type="PANTHER" id="PTHR34988">
    <property type="entry name" value="PROTEIN, PUTATIVE-RELATED"/>
    <property type="match status" value="1"/>
</dbReference>
<evidence type="ECO:0000313" key="3">
    <source>
        <dbReference type="Proteomes" id="UP001596287"/>
    </source>
</evidence>
<dbReference type="Proteomes" id="UP001596287">
    <property type="component" value="Unassembled WGS sequence"/>
</dbReference>
<dbReference type="EMBL" id="JBHSQB010000003">
    <property type="protein sequence ID" value="MFC6095507.1"/>
    <property type="molecule type" value="Genomic_DNA"/>
</dbReference>
<dbReference type="CDD" id="cd11378">
    <property type="entry name" value="DUF296"/>
    <property type="match status" value="1"/>
</dbReference>